<feature type="transmembrane region" description="Helical" evidence="1">
    <location>
        <begin position="41"/>
        <end position="60"/>
    </location>
</feature>
<dbReference type="EMBL" id="JAPMLT010000005">
    <property type="protein sequence ID" value="MCX7570554.1"/>
    <property type="molecule type" value="Genomic_DNA"/>
</dbReference>
<organism evidence="2 3">
    <name type="scientific">Tumebacillus lacus</name>
    <dbReference type="NCBI Taxonomy" id="2995335"/>
    <lineage>
        <taxon>Bacteria</taxon>
        <taxon>Bacillati</taxon>
        <taxon>Bacillota</taxon>
        <taxon>Bacilli</taxon>
        <taxon>Bacillales</taxon>
        <taxon>Alicyclobacillaceae</taxon>
        <taxon>Tumebacillus</taxon>
    </lineage>
</organism>
<evidence type="ECO:0000313" key="2">
    <source>
        <dbReference type="EMBL" id="MCX7570554.1"/>
    </source>
</evidence>
<accession>A0ABT3X0Y3</accession>
<name>A0ABT3X0Y3_9BACL</name>
<evidence type="ECO:0000313" key="3">
    <source>
        <dbReference type="Proteomes" id="UP001208017"/>
    </source>
</evidence>
<evidence type="ECO:0000256" key="1">
    <source>
        <dbReference type="SAM" id="Phobius"/>
    </source>
</evidence>
<dbReference type="Proteomes" id="UP001208017">
    <property type="component" value="Unassembled WGS sequence"/>
</dbReference>
<feature type="transmembrane region" description="Helical" evidence="1">
    <location>
        <begin position="15"/>
        <end position="35"/>
    </location>
</feature>
<gene>
    <name evidence="2" type="ORF">OS242_11325</name>
</gene>
<protein>
    <submittedName>
        <fullName evidence="2">Uncharacterized protein</fullName>
    </submittedName>
</protein>
<keyword evidence="1" id="KW-0472">Membrane</keyword>
<keyword evidence="1" id="KW-1133">Transmembrane helix</keyword>
<proteinExistence type="predicted"/>
<sequence length="77" mass="8874">MSLWFQSPMPKKYQIFFFLWVLIVMGSFASVGIAFSYMEHGLALILFLAAILLTGIGFMIRKRVMRSLGWIEQKPKA</sequence>
<keyword evidence="1" id="KW-0812">Transmembrane</keyword>
<comment type="caution">
    <text evidence="2">The sequence shown here is derived from an EMBL/GenBank/DDBJ whole genome shotgun (WGS) entry which is preliminary data.</text>
</comment>
<keyword evidence="3" id="KW-1185">Reference proteome</keyword>
<reference evidence="2 3" key="1">
    <citation type="submission" date="2022-11" db="EMBL/GenBank/DDBJ databases">
        <title>Study of microbial diversity in lake waters.</title>
        <authorList>
            <person name="Zhang J."/>
        </authorList>
    </citation>
    <scope>NUCLEOTIDE SEQUENCE [LARGE SCALE GENOMIC DNA]</scope>
    <source>
        <strain evidence="2 3">DT12</strain>
    </source>
</reference>
<dbReference type="RefSeq" id="WP_267151806.1">
    <property type="nucleotide sequence ID" value="NZ_JAPMLT010000005.1"/>
</dbReference>